<dbReference type="GO" id="GO:0009432">
    <property type="term" value="P:SOS response"/>
    <property type="evidence" value="ECO:0007669"/>
    <property type="project" value="TreeGrafter"/>
</dbReference>
<keyword evidence="4" id="KW-1185">Reference proteome</keyword>
<dbReference type="GO" id="GO:0018169">
    <property type="term" value="F:ribosomal S6-glutamic acid ligase activity"/>
    <property type="evidence" value="ECO:0007669"/>
    <property type="project" value="TreeGrafter"/>
</dbReference>
<proteinExistence type="predicted"/>
<dbReference type="GO" id="GO:0046872">
    <property type="term" value="F:metal ion binding"/>
    <property type="evidence" value="ECO:0007669"/>
    <property type="project" value="InterPro"/>
</dbReference>
<dbReference type="PROSITE" id="PS50975">
    <property type="entry name" value="ATP_GRASP"/>
    <property type="match status" value="1"/>
</dbReference>
<dbReference type="InterPro" id="IPR011761">
    <property type="entry name" value="ATP-grasp"/>
</dbReference>
<gene>
    <name evidence="3" type="ORF">G1H11_17800</name>
</gene>
<protein>
    <recommendedName>
        <fullName evidence="2">ATP-grasp domain-containing protein</fullName>
    </recommendedName>
</protein>
<name>A0A6N9YQ27_9ACTN</name>
<evidence type="ECO:0000313" key="4">
    <source>
        <dbReference type="Proteomes" id="UP000469185"/>
    </source>
</evidence>
<reference evidence="3 4" key="1">
    <citation type="submission" date="2020-02" db="EMBL/GenBank/DDBJ databases">
        <authorList>
            <person name="Li X.-J."/>
            <person name="Feng X.-M."/>
        </authorList>
    </citation>
    <scope>NUCLEOTIDE SEQUENCE [LARGE SCALE GENOMIC DNA]</scope>
    <source>
        <strain evidence="3 4">CGMCC 4.7225</strain>
    </source>
</reference>
<dbReference type="PANTHER" id="PTHR21621">
    <property type="entry name" value="RIBOSOMAL PROTEIN S6 MODIFICATION PROTEIN"/>
    <property type="match status" value="1"/>
</dbReference>
<accession>A0A6N9YQ27</accession>
<evidence type="ECO:0000256" key="1">
    <source>
        <dbReference type="PROSITE-ProRule" id="PRU00409"/>
    </source>
</evidence>
<organism evidence="3 4">
    <name type="scientific">Phytoactinopolyspora alkaliphila</name>
    <dbReference type="NCBI Taxonomy" id="1783498"/>
    <lineage>
        <taxon>Bacteria</taxon>
        <taxon>Bacillati</taxon>
        <taxon>Actinomycetota</taxon>
        <taxon>Actinomycetes</taxon>
        <taxon>Jiangellales</taxon>
        <taxon>Jiangellaceae</taxon>
        <taxon>Phytoactinopolyspora</taxon>
    </lineage>
</organism>
<dbReference type="Gene3D" id="3.30.470.20">
    <property type="entry name" value="ATP-grasp fold, B domain"/>
    <property type="match status" value="2"/>
</dbReference>
<evidence type="ECO:0000313" key="3">
    <source>
        <dbReference type="EMBL" id="NED97156.1"/>
    </source>
</evidence>
<dbReference type="EMBL" id="JAAGOB010000010">
    <property type="protein sequence ID" value="NED97156.1"/>
    <property type="molecule type" value="Genomic_DNA"/>
</dbReference>
<sequence length="271" mass="29643">MNTRLAVRCSRQKEITSRLLRARGVPAPENTYFHGDDLDRAWAWAEPVLPVVVKPHNGSQGDAVYVNITERAAFDRAFVAVAQRFGGVLIEVFCRGVEHRVTTVDGEIVAVTKRVPAHVVGDGHATVETLVDRKNELRKSSRNRIHKMLTLDDTSVAHLAESGLSPTSVPEAGQQVFLRGTSNISSGGDAMDATDELQPDEAEVVRLATRALPGVRLAGFDVLLPRDDGHDGVCILETNLAPMISMHHFPWHGKPREPAARILDAMFPLTV</sequence>
<dbReference type="Proteomes" id="UP000469185">
    <property type="component" value="Unassembled WGS sequence"/>
</dbReference>
<dbReference type="GO" id="GO:0005737">
    <property type="term" value="C:cytoplasm"/>
    <property type="evidence" value="ECO:0007669"/>
    <property type="project" value="TreeGrafter"/>
</dbReference>
<keyword evidence="1" id="KW-0067">ATP-binding</keyword>
<dbReference type="AlphaFoldDB" id="A0A6N9YQ27"/>
<dbReference type="SUPFAM" id="SSF56059">
    <property type="entry name" value="Glutathione synthetase ATP-binding domain-like"/>
    <property type="match status" value="1"/>
</dbReference>
<dbReference type="PANTHER" id="PTHR21621:SF0">
    <property type="entry name" value="BETA-CITRYLGLUTAMATE SYNTHASE B-RELATED"/>
    <property type="match status" value="1"/>
</dbReference>
<evidence type="ECO:0000259" key="2">
    <source>
        <dbReference type="PROSITE" id="PS50975"/>
    </source>
</evidence>
<feature type="domain" description="ATP-grasp" evidence="2">
    <location>
        <begin position="17"/>
        <end position="267"/>
    </location>
</feature>
<dbReference type="RefSeq" id="WP_163819953.1">
    <property type="nucleotide sequence ID" value="NZ_JAAGOB010000010.1"/>
</dbReference>
<keyword evidence="1" id="KW-0547">Nucleotide-binding</keyword>
<comment type="caution">
    <text evidence="3">The sequence shown here is derived from an EMBL/GenBank/DDBJ whole genome shotgun (WGS) entry which is preliminary data.</text>
</comment>
<dbReference type="GO" id="GO:0005524">
    <property type="term" value="F:ATP binding"/>
    <property type="evidence" value="ECO:0007669"/>
    <property type="project" value="UniProtKB-UniRule"/>
</dbReference>